<protein>
    <submittedName>
        <fullName evidence="1">Protein PIGBOS1-like</fullName>
    </submittedName>
</protein>
<dbReference type="Proteomes" id="UP000822369">
    <property type="component" value="Chromosome 11"/>
</dbReference>
<accession>A0A9D3BL79</accession>
<dbReference type="KEGG" id="nfu:107381395"/>
<comment type="caution">
    <text evidence="1">The sequence shown here is derived from an EMBL/GenBank/DDBJ whole genome shotgun (WGS) entry which is preliminary data.</text>
</comment>
<name>A0A9D3BL79_NOTFU</name>
<dbReference type="Pfam" id="PF23670">
    <property type="entry name" value="PIGBOS1"/>
    <property type="match status" value="1"/>
</dbReference>
<dbReference type="OMA" id="GMYIYQP"/>
<proteinExistence type="predicted"/>
<evidence type="ECO:0000313" key="2">
    <source>
        <dbReference type="Proteomes" id="UP000822369"/>
    </source>
</evidence>
<reference evidence="1" key="1">
    <citation type="submission" date="2020-03" db="EMBL/GenBank/DDBJ databases">
        <title>Intra-Species Differences in Population Size shape Life History and Genome Evolution.</title>
        <authorList>
            <person name="Willemsen D."/>
            <person name="Cui R."/>
            <person name="Valenzano D.R."/>
        </authorList>
    </citation>
    <scope>NUCLEOTIDE SEQUENCE</scope>
    <source>
        <strain evidence="1">GRZ</strain>
        <tissue evidence="1">Whole</tissue>
    </source>
</reference>
<organism evidence="1 2">
    <name type="scientific">Nothobranchius furzeri</name>
    <name type="common">Turquoise killifish</name>
    <dbReference type="NCBI Taxonomy" id="105023"/>
    <lineage>
        <taxon>Eukaryota</taxon>
        <taxon>Metazoa</taxon>
        <taxon>Chordata</taxon>
        <taxon>Craniata</taxon>
        <taxon>Vertebrata</taxon>
        <taxon>Euteleostomi</taxon>
        <taxon>Actinopterygii</taxon>
        <taxon>Neopterygii</taxon>
        <taxon>Teleostei</taxon>
        <taxon>Neoteleostei</taxon>
        <taxon>Acanthomorphata</taxon>
        <taxon>Ovalentaria</taxon>
        <taxon>Atherinomorphae</taxon>
        <taxon>Cyprinodontiformes</taxon>
        <taxon>Nothobranchiidae</taxon>
        <taxon>Nothobranchius</taxon>
    </lineage>
</organism>
<dbReference type="EMBL" id="JAAVVJ010000011">
    <property type="protein sequence ID" value="KAF7211974.1"/>
    <property type="molecule type" value="Genomic_DNA"/>
</dbReference>
<gene>
    <name evidence="1" type="ORF">G4P62_007134</name>
</gene>
<sequence>MFRRLPFTQLALATALGVVGGMYIYKPYFEQASKKSEQLTQDVPKKQNESD</sequence>
<evidence type="ECO:0000313" key="1">
    <source>
        <dbReference type="EMBL" id="KAF7211974.1"/>
    </source>
</evidence>
<dbReference type="AlphaFoldDB" id="A0A9D3BL79"/>
<dbReference type="OrthoDB" id="9899861at2759"/>
<dbReference type="InterPro" id="IPR057394">
    <property type="entry name" value="PIGBOS1"/>
</dbReference>